<dbReference type="AlphaFoldDB" id="A0A5M9RBZ0"/>
<name>A0A5M9RBZ0_9GAMM</name>
<gene>
    <name evidence="1" type="ORF">F4V73_09490</name>
</gene>
<comment type="caution">
    <text evidence="1">The sequence shown here is derived from an EMBL/GenBank/DDBJ whole genome shotgun (WGS) entry which is preliminary data.</text>
</comment>
<evidence type="ECO:0000313" key="1">
    <source>
        <dbReference type="EMBL" id="KAA8718033.1"/>
    </source>
</evidence>
<dbReference type="RefSeq" id="WP_067365549.1">
    <property type="nucleotide sequence ID" value="NZ_BAAAFS010000001.1"/>
</dbReference>
<accession>A0A5M9RBZ0</accession>
<protein>
    <submittedName>
        <fullName evidence="1">Uncharacterized protein</fullName>
    </submittedName>
</protein>
<organism evidence="1 2">
    <name type="scientific">Morganella psychrotolerans</name>
    <dbReference type="NCBI Taxonomy" id="368603"/>
    <lineage>
        <taxon>Bacteria</taxon>
        <taxon>Pseudomonadati</taxon>
        <taxon>Pseudomonadota</taxon>
        <taxon>Gammaproteobacteria</taxon>
        <taxon>Enterobacterales</taxon>
        <taxon>Morganellaceae</taxon>
        <taxon>Morganella</taxon>
    </lineage>
</organism>
<dbReference type="EMBL" id="VXKB01000001">
    <property type="protein sequence ID" value="KAA8718033.1"/>
    <property type="molecule type" value="Genomic_DNA"/>
</dbReference>
<dbReference type="Proteomes" id="UP000322181">
    <property type="component" value="Unassembled WGS sequence"/>
</dbReference>
<sequence>MKELSVNEIETISGAGFIKDGFSNLGGKIGDFAFKQFGEHMNVNVPILGSINIATKFPGLGKDVGSQIGGSIGNKIETNLSGLPIIGGLFKGIFG</sequence>
<reference evidence="1 2" key="1">
    <citation type="submission" date="2019-09" db="EMBL/GenBank/DDBJ databases">
        <title>Draft genome sequence of various Type strains from the CCUG.</title>
        <authorList>
            <person name="Pineiro-Iglesias B."/>
            <person name="Tunovic T."/>
            <person name="Unosson C."/>
            <person name="Inganas E."/>
            <person name="Ohlen M."/>
            <person name="Cardew S."/>
            <person name="Jensie-Markopoulos S."/>
            <person name="Salva-Serra F."/>
            <person name="Jaen-Luchoro D."/>
            <person name="Karlsson R."/>
            <person name="Svensson-Stadler L."/>
            <person name="Chun J."/>
            <person name="Moore E."/>
        </authorList>
    </citation>
    <scope>NUCLEOTIDE SEQUENCE [LARGE SCALE GENOMIC DNA]</scope>
    <source>
        <strain evidence="1 2">CCUG 53682T</strain>
    </source>
</reference>
<dbReference type="OrthoDB" id="6465216at2"/>
<proteinExistence type="predicted"/>
<evidence type="ECO:0000313" key="2">
    <source>
        <dbReference type="Proteomes" id="UP000322181"/>
    </source>
</evidence>